<feature type="region of interest" description="Disordered" evidence="1">
    <location>
        <begin position="42"/>
        <end position="76"/>
    </location>
</feature>
<keyword evidence="3" id="KW-1185">Reference proteome</keyword>
<evidence type="ECO:0000313" key="3">
    <source>
        <dbReference type="Proteomes" id="UP001519460"/>
    </source>
</evidence>
<dbReference type="Proteomes" id="UP001519460">
    <property type="component" value="Unassembled WGS sequence"/>
</dbReference>
<feature type="non-terminal residue" evidence="2">
    <location>
        <position position="1"/>
    </location>
</feature>
<accession>A0ABD0J9J6</accession>
<reference evidence="2 3" key="1">
    <citation type="journal article" date="2023" name="Sci. Data">
        <title>Genome assembly of the Korean intertidal mud-creeper Batillaria attramentaria.</title>
        <authorList>
            <person name="Patra A.K."/>
            <person name="Ho P.T."/>
            <person name="Jun S."/>
            <person name="Lee S.J."/>
            <person name="Kim Y."/>
            <person name="Won Y.J."/>
        </authorList>
    </citation>
    <scope>NUCLEOTIDE SEQUENCE [LARGE SCALE GENOMIC DNA]</scope>
    <source>
        <strain evidence="2">Wonlab-2016</strain>
    </source>
</reference>
<protein>
    <submittedName>
        <fullName evidence="2">Uncharacterized protein</fullName>
    </submittedName>
</protein>
<feature type="non-terminal residue" evidence="2">
    <location>
        <position position="76"/>
    </location>
</feature>
<gene>
    <name evidence="2" type="ORF">BaRGS_00037263</name>
</gene>
<comment type="caution">
    <text evidence="2">The sequence shown here is derived from an EMBL/GenBank/DDBJ whole genome shotgun (WGS) entry which is preliminary data.</text>
</comment>
<proteinExistence type="predicted"/>
<dbReference type="EMBL" id="JACVVK020000552">
    <property type="protein sequence ID" value="KAK7466655.1"/>
    <property type="molecule type" value="Genomic_DNA"/>
</dbReference>
<dbReference type="AlphaFoldDB" id="A0ABD0J9J6"/>
<name>A0ABD0J9J6_9CAEN</name>
<evidence type="ECO:0000256" key="1">
    <source>
        <dbReference type="SAM" id="MobiDB-lite"/>
    </source>
</evidence>
<evidence type="ECO:0000313" key="2">
    <source>
        <dbReference type="EMBL" id="KAK7466655.1"/>
    </source>
</evidence>
<sequence length="76" mass="8515">VDSYPTIPTWKTSSGVDNGEVFQKGRLSGRVNQHLRFLRGARVESPSREDCPVKLSRQESSEIKSRDGCEGSGHRR</sequence>
<organism evidence="2 3">
    <name type="scientific">Batillaria attramentaria</name>
    <dbReference type="NCBI Taxonomy" id="370345"/>
    <lineage>
        <taxon>Eukaryota</taxon>
        <taxon>Metazoa</taxon>
        <taxon>Spiralia</taxon>
        <taxon>Lophotrochozoa</taxon>
        <taxon>Mollusca</taxon>
        <taxon>Gastropoda</taxon>
        <taxon>Caenogastropoda</taxon>
        <taxon>Sorbeoconcha</taxon>
        <taxon>Cerithioidea</taxon>
        <taxon>Batillariidae</taxon>
        <taxon>Batillaria</taxon>
    </lineage>
</organism>